<comment type="caution">
    <text evidence="2">The sequence shown here is derived from an EMBL/GenBank/DDBJ whole genome shotgun (WGS) entry which is preliminary data.</text>
</comment>
<feature type="signal peptide" evidence="1">
    <location>
        <begin position="1"/>
        <end position="21"/>
    </location>
</feature>
<accession>A0A934RZE6</accession>
<feature type="chain" id="PRO_5037325412" evidence="1">
    <location>
        <begin position="22"/>
        <end position="132"/>
    </location>
</feature>
<dbReference type="EMBL" id="JAENIL010000026">
    <property type="protein sequence ID" value="MBK1878129.1"/>
    <property type="molecule type" value="Genomic_DNA"/>
</dbReference>
<organism evidence="2 3">
    <name type="scientific">Pelagicoccus mobilis</name>
    <dbReference type="NCBI Taxonomy" id="415221"/>
    <lineage>
        <taxon>Bacteria</taxon>
        <taxon>Pseudomonadati</taxon>
        <taxon>Verrucomicrobiota</taxon>
        <taxon>Opitutia</taxon>
        <taxon>Puniceicoccales</taxon>
        <taxon>Pelagicoccaceae</taxon>
        <taxon>Pelagicoccus</taxon>
    </lineage>
</organism>
<keyword evidence="1" id="KW-0732">Signal</keyword>
<dbReference type="RefSeq" id="WP_200356342.1">
    <property type="nucleotide sequence ID" value="NZ_JAENIL010000026.1"/>
</dbReference>
<gene>
    <name evidence="2" type="ORF">JIN87_14715</name>
</gene>
<evidence type="ECO:0000313" key="3">
    <source>
        <dbReference type="Proteomes" id="UP000617628"/>
    </source>
</evidence>
<sequence length="132" mass="14333">MNRFKAITLLLVAAIANPLCCCFGVDAVWEKIVEQPKVEAHSCCSMASSDEAVPVKDRDECPHEVERISKIVDGDTGFQLSKPLLVAVFSLAELTAFADTSSSDCRVLARSPPELWACHAAELGNAYCVYLL</sequence>
<dbReference type="Proteomes" id="UP000617628">
    <property type="component" value="Unassembled WGS sequence"/>
</dbReference>
<dbReference type="AlphaFoldDB" id="A0A934RZE6"/>
<reference evidence="2" key="1">
    <citation type="submission" date="2021-01" db="EMBL/GenBank/DDBJ databases">
        <title>Modified the classification status of verrucomicrobia.</title>
        <authorList>
            <person name="Feng X."/>
        </authorList>
    </citation>
    <scope>NUCLEOTIDE SEQUENCE</scope>
    <source>
        <strain evidence="2">KCTC 13126</strain>
    </source>
</reference>
<name>A0A934RZE6_9BACT</name>
<protein>
    <submittedName>
        <fullName evidence="2">Uncharacterized protein</fullName>
    </submittedName>
</protein>
<proteinExistence type="predicted"/>
<evidence type="ECO:0000256" key="1">
    <source>
        <dbReference type="SAM" id="SignalP"/>
    </source>
</evidence>
<keyword evidence="3" id="KW-1185">Reference proteome</keyword>
<evidence type="ECO:0000313" key="2">
    <source>
        <dbReference type="EMBL" id="MBK1878129.1"/>
    </source>
</evidence>